<dbReference type="Gene3D" id="3.10.20.370">
    <property type="match status" value="1"/>
</dbReference>
<dbReference type="InterPro" id="IPR050951">
    <property type="entry name" value="Retrovirus_Pol_polyprotein"/>
</dbReference>
<feature type="domain" description="Reverse transcriptase RNase H-like" evidence="11">
    <location>
        <begin position="1276"/>
        <end position="1381"/>
    </location>
</feature>
<evidence type="ECO:0000256" key="6">
    <source>
        <dbReference type="ARBA" id="ARBA00022801"/>
    </source>
</evidence>
<evidence type="ECO:0000256" key="1">
    <source>
        <dbReference type="ARBA" id="ARBA00012493"/>
    </source>
</evidence>
<dbReference type="PANTHER" id="PTHR37984:SF5">
    <property type="entry name" value="PROTEIN NYNRIN-LIKE"/>
    <property type="match status" value="1"/>
</dbReference>
<dbReference type="OrthoDB" id="1717862at2759"/>
<keyword evidence="7" id="KW-0695">RNA-directed DNA polymerase</keyword>
<dbReference type="EC" id="2.7.7.49" evidence="1"/>
<feature type="compositionally biased region" description="Polar residues" evidence="8">
    <location>
        <begin position="909"/>
        <end position="923"/>
    </location>
</feature>
<dbReference type="Gene3D" id="1.10.340.70">
    <property type="match status" value="1"/>
</dbReference>
<dbReference type="CDD" id="cd09274">
    <property type="entry name" value="RNase_HI_RT_Ty3"/>
    <property type="match status" value="1"/>
</dbReference>
<feature type="compositionally biased region" description="Polar residues" evidence="8">
    <location>
        <begin position="364"/>
        <end position="375"/>
    </location>
</feature>
<feature type="domain" description="Reverse transcriptase" evidence="9">
    <location>
        <begin position="1100"/>
        <end position="1241"/>
    </location>
</feature>
<evidence type="ECO:0000256" key="4">
    <source>
        <dbReference type="ARBA" id="ARBA00022722"/>
    </source>
</evidence>
<sequence>MTRSSTDPLYAFDPEIELTLRRLRKIRNAAVNISSGIDSVADSNQFYIDNFVSSSKVFAEPGQMENNDRTLKELATPDVVYQPWCIQYPQLEPAQTYELKSGLIHLLPKFHGLAGEDPHKHLKEFHVVCSTMRPQGISEDYIKMKVFPFSLDGATKDWLYLQPVLFNTWGNMKCTFLEKFFPASRTASIRKEICGIRQHTGETLHEYWERFNKLYATCPHHQISEQLLIQYFYEGLSLMDRSMIDAASGRALMDKVSTAARHLISNMASNTQQFRIRGPNQTRMVNEIGGASNQRLENQLTELTSLVRQLAVGQHQPAMAAKVCGICTSVEHPTNMCPTLQETESDQPENVGAIGGFQYRKKPYQNQPFDNQQHGRQPFRPGPNQGPYATQQFGSTPNTYQRQAGYQQPTPQYQAPPFQQQQQQQQQRVPTQGNSPSLEDLMKQLATNNLEFQQSVSSSNMQFQQNMTATIQDLKTQIGQLANTVSQLQSAGSSNLPSQTIPNPRGNASVVTLRSGKELPQPTLQQLPRSAEADSEQNADLQSRPEIAVPLPFPSRTTSARKSESDEELLKMFRKVEINIPLLDAIKQIPKYAKFLKELCVHKRKKIKGSMEVGGVVSALTRNETSTTGAKTLPKKCRDPGIFSVPCTIGECTFADAMLDLGASINVMPASIYRSLNFGDLEPTGMTIQLANRSIVQPLGVLEDVLVQVNELIFSADFYVVDMEDETAGKESTLILGRPFLMTARTKIDVYSGTLSMEFGDTLVQFNIFEAMKHPTEDHSLFGVDLIEELVEEYLQLDSCSGSMKDFAEVTDIISCLGTIAEEADSEEVHTLSSSEDEYDDIADLEFKAELFKTMNQACNQTNPECSESEEAELAETVSAKEDLTQTVAKINGPSESDSEGALEANADSIPTRTEFTKSSRPNTPKAEIMSAHLVPNRNQVGQSDPNSETEKSPLPPPPIELKTLPSHLKYAYLDKEQQLPVIIASNLNQEQEEKLLEVLRQHKKAIGWKLSDLPGINPSICMHRILMEEEIKPIRQQQRRLNPTLLDVVKKEVTKLLAAGIIYPISDSQWVSPVQVVPKKSGLTVTKNQQNELVPTRIQNSWRVCIDYRRLNQATRKDHFPLPFIDQMLEKLAGKSHYCFLDGFSGYMQIHIAPEDQHKTTFTCPFGTFAYTRMPFGLCNAPSTFQRCMLSIFSDLLQDCMEVFMDDFTVYADSFEACLSNLSRVRFIKNFSKLALPLSKLLQKDVEFNFDRPCMEAFQELKRRLTSAPILQAPDWDLPFELMCDASNSALGAVLGQRARAGQPVHVVAYASRTMDPAQQNYTTTEKELLAIVFAVDKFRSYLLGSKIIVFSDHAALRYLLKKPDAKPRLIRWMLLLQEFNLEIRDKKGAENSVADHLSRIEKESELMPIRDEFPDEHLLHIKTSPPWFADICNFVAASQFPPEASRAYKEKIRNDAKYYIWDDPYLWRMCSDKVIRRCIPEAETNSVLQFCHSAPGGGHYGSTRTARKILD</sequence>
<dbReference type="EMBL" id="QJKJ01003065">
    <property type="protein sequence ID" value="RDY00131.1"/>
    <property type="molecule type" value="Genomic_DNA"/>
</dbReference>
<keyword evidence="6" id="KW-0378">Hydrolase</keyword>
<dbReference type="Gene3D" id="2.40.70.10">
    <property type="entry name" value="Acid Proteases"/>
    <property type="match status" value="1"/>
</dbReference>
<evidence type="ECO:0000313" key="13">
    <source>
        <dbReference type="Proteomes" id="UP000257109"/>
    </source>
</evidence>
<comment type="caution">
    <text evidence="12">The sequence shown here is derived from an EMBL/GenBank/DDBJ whole genome shotgun (WGS) entry which is preliminary data.</text>
</comment>
<dbReference type="FunFam" id="3.10.20.370:FF:000001">
    <property type="entry name" value="Retrovirus-related Pol polyprotein from transposon 17.6-like protein"/>
    <property type="match status" value="1"/>
</dbReference>
<organism evidence="12 13">
    <name type="scientific">Mucuna pruriens</name>
    <name type="common">Velvet bean</name>
    <name type="synonym">Dolichos pruriens</name>
    <dbReference type="NCBI Taxonomy" id="157652"/>
    <lineage>
        <taxon>Eukaryota</taxon>
        <taxon>Viridiplantae</taxon>
        <taxon>Streptophyta</taxon>
        <taxon>Embryophyta</taxon>
        <taxon>Tracheophyta</taxon>
        <taxon>Spermatophyta</taxon>
        <taxon>Magnoliopsida</taxon>
        <taxon>eudicotyledons</taxon>
        <taxon>Gunneridae</taxon>
        <taxon>Pentapetalae</taxon>
        <taxon>rosids</taxon>
        <taxon>fabids</taxon>
        <taxon>Fabales</taxon>
        <taxon>Fabaceae</taxon>
        <taxon>Papilionoideae</taxon>
        <taxon>50 kb inversion clade</taxon>
        <taxon>NPAAA clade</taxon>
        <taxon>indigoferoid/millettioid clade</taxon>
        <taxon>Phaseoleae</taxon>
        <taxon>Mucuna</taxon>
    </lineage>
</organism>
<dbReference type="Proteomes" id="UP000257109">
    <property type="component" value="Unassembled WGS sequence"/>
</dbReference>
<proteinExistence type="predicted"/>
<dbReference type="Pfam" id="PF03732">
    <property type="entry name" value="Retrotrans_gag"/>
    <property type="match status" value="1"/>
</dbReference>
<dbReference type="InterPro" id="IPR043502">
    <property type="entry name" value="DNA/RNA_pol_sf"/>
</dbReference>
<evidence type="ECO:0000256" key="7">
    <source>
        <dbReference type="ARBA" id="ARBA00022918"/>
    </source>
</evidence>
<feature type="compositionally biased region" description="Polar residues" evidence="8">
    <location>
        <begin position="387"/>
        <end position="402"/>
    </location>
</feature>
<dbReference type="SUPFAM" id="SSF56672">
    <property type="entry name" value="DNA/RNA polymerases"/>
    <property type="match status" value="1"/>
</dbReference>
<dbReference type="PANTHER" id="PTHR37984">
    <property type="entry name" value="PROTEIN CBG26694"/>
    <property type="match status" value="1"/>
</dbReference>
<dbReference type="InterPro" id="IPR041373">
    <property type="entry name" value="RT_RNaseH"/>
</dbReference>
<dbReference type="InterPro" id="IPR021109">
    <property type="entry name" value="Peptidase_aspartic_dom_sf"/>
</dbReference>
<feature type="region of interest" description="Disordered" evidence="8">
    <location>
        <begin position="891"/>
        <end position="961"/>
    </location>
</feature>
<keyword evidence="5" id="KW-0255">Endonuclease</keyword>
<accession>A0A371HBF3</accession>
<evidence type="ECO:0000256" key="3">
    <source>
        <dbReference type="ARBA" id="ARBA00022695"/>
    </source>
</evidence>
<feature type="region of interest" description="Disordered" evidence="8">
    <location>
        <begin position="489"/>
        <end position="563"/>
    </location>
</feature>
<dbReference type="Pfam" id="PF17917">
    <property type="entry name" value="RT_RNaseH"/>
    <property type="match status" value="1"/>
</dbReference>
<feature type="non-terminal residue" evidence="12">
    <location>
        <position position="1"/>
    </location>
</feature>
<feature type="domain" description="Retrotransposon gag" evidence="10">
    <location>
        <begin position="145"/>
        <end position="237"/>
    </location>
</feature>
<dbReference type="GO" id="GO:0003964">
    <property type="term" value="F:RNA-directed DNA polymerase activity"/>
    <property type="evidence" value="ECO:0007669"/>
    <property type="project" value="UniProtKB-KW"/>
</dbReference>
<keyword evidence="4" id="KW-0540">Nuclease</keyword>
<dbReference type="GO" id="GO:0016787">
    <property type="term" value="F:hydrolase activity"/>
    <property type="evidence" value="ECO:0007669"/>
    <property type="project" value="UniProtKB-KW"/>
</dbReference>
<dbReference type="CDD" id="cd00303">
    <property type="entry name" value="retropepsin_like"/>
    <property type="match status" value="1"/>
</dbReference>
<keyword evidence="13" id="KW-1185">Reference proteome</keyword>
<dbReference type="InterPro" id="IPR043128">
    <property type="entry name" value="Rev_trsase/Diguanyl_cyclase"/>
</dbReference>
<evidence type="ECO:0000259" key="10">
    <source>
        <dbReference type="Pfam" id="PF03732"/>
    </source>
</evidence>
<dbReference type="CDD" id="cd01647">
    <property type="entry name" value="RT_LTR"/>
    <property type="match status" value="1"/>
</dbReference>
<name>A0A371HBF3_MUCPR</name>
<keyword evidence="2" id="KW-0808">Transferase</keyword>
<feature type="compositionally biased region" description="Polar residues" evidence="8">
    <location>
        <begin position="937"/>
        <end position="947"/>
    </location>
</feature>
<dbReference type="InterPro" id="IPR000477">
    <property type="entry name" value="RT_dom"/>
</dbReference>
<dbReference type="Gene3D" id="3.10.10.10">
    <property type="entry name" value="HIV Type 1 Reverse Transcriptase, subunit A, domain 1"/>
    <property type="match status" value="1"/>
</dbReference>
<gene>
    <name evidence="12" type="primary">Tf2-11</name>
    <name evidence="12" type="ORF">CR513_16725</name>
</gene>
<dbReference type="InterPro" id="IPR005162">
    <property type="entry name" value="Retrotrans_gag_dom"/>
</dbReference>
<dbReference type="Gene3D" id="3.30.70.270">
    <property type="match status" value="1"/>
</dbReference>
<feature type="region of interest" description="Disordered" evidence="8">
    <location>
        <begin position="361"/>
        <end position="437"/>
    </location>
</feature>
<reference evidence="12" key="1">
    <citation type="submission" date="2018-05" db="EMBL/GenBank/DDBJ databases">
        <title>Draft genome of Mucuna pruriens seed.</title>
        <authorList>
            <person name="Nnadi N.E."/>
            <person name="Vos R."/>
            <person name="Hasami M.H."/>
            <person name="Devisetty U.K."/>
            <person name="Aguiy J.C."/>
        </authorList>
    </citation>
    <scope>NUCLEOTIDE SEQUENCE [LARGE SCALE GENOMIC DNA]</scope>
    <source>
        <strain evidence="12">JCA_2017</strain>
    </source>
</reference>
<protein>
    <recommendedName>
        <fullName evidence="1">RNA-directed DNA polymerase</fullName>
        <ecNumber evidence="1">2.7.7.49</ecNumber>
    </recommendedName>
</protein>
<feature type="compositionally biased region" description="Polar residues" evidence="8">
    <location>
        <begin position="489"/>
        <end position="502"/>
    </location>
</feature>
<dbReference type="Pfam" id="PF00078">
    <property type="entry name" value="RVT_1"/>
    <property type="match status" value="1"/>
</dbReference>
<evidence type="ECO:0000256" key="2">
    <source>
        <dbReference type="ARBA" id="ARBA00022679"/>
    </source>
</evidence>
<dbReference type="GO" id="GO:0004519">
    <property type="term" value="F:endonuclease activity"/>
    <property type="evidence" value="ECO:0007669"/>
    <property type="project" value="UniProtKB-KW"/>
</dbReference>
<feature type="non-terminal residue" evidence="12">
    <location>
        <position position="1513"/>
    </location>
</feature>
<evidence type="ECO:0000259" key="11">
    <source>
        <dbReference type="Pfam" id="PF17917"/>
    </source>
</evidence>
<evidence type="ECO:0000313" key="12">
    <source>
        <dbReference type="EMBL" id="RDY00131.1"/>
    </source>
</evidence>
<feature type="compositionally biased region" description="Low complexity" evidence="8">
    <location>
        <begin position="403"/>
        <end position="433"/>
    </location>
</feature>
<evidence type="ECO:0000256" key="5">
    <source>
        <dbReference type="ARBA" id="ARBA00022759"/>
    </source>
</evidence>
<evidence type="ECO:0000256" key="8">
    <source>
        <dbReference type="SAM" id="MobiDB-lite"/>
    </source>
</evidence>
<keyword evidence="3" id="KW-0548">Nucleotidyltransferase</keyword>
<evidence type="ECO:0000259" key="9">
    <source>
        <dbReference type="Pfam" id="PF00078"/>
    </source>
</evidence>